<evidence type="ECO:0000313" key="2">
    <source>
        <dbReference type="Proteomes" id="UP000308530"/>
    </source>
</evidence>
<sequence length="196" mass="22080">MRAEICGGRLSRAQVKGTESILDGFCREGWSDPRWLAYMLATTHHETAATMQPVRETLALSDEEAVERLERAWRSGRLPTVKTPYWRFDGEGKTWLGRGFVQLTHKGNYERMSRVTGIDLVAAPERAMELAVATRILLTGMREGSFTGRKLADHFDGSRADWRGARRIINGLDRADSIAETARTFDRAIRAGLQDL</sequence>
<dbReference type="InterPro" id="IPR023346">
    <property type="entry name" value="Lysozyme-like_dom_sf"/>
</dbReference>
<dbReference type="SUPFAM" id="SSF53955">
    <property type="entry name" value="Lysozyme-like"/>
    <property type="match status" value="1"/>
</dbReference>
<protein>
    <recommendedName>
        <fullName evidence="3">Chitinase class I</fullName>
    </recommendedName>
</protein>
<keyword evidence="2" id="KW-1185">Reference proteome</keyword>
<dbReference type="RefSeq" id="WP_179028204.1">
    <property type="nucleotide sequence ID" value="NZ_CP058350.1"/>
</dbReference>
<dbReference type="Gene3D" id="1.10.530.10">
    <property type="match status" value="1"/>
</dbReference>
<evidence type="ECO:0008006" key="3">
    <source>
        <dbReference type="Google" id="ProtNLM"/>
    </source>
</evidence>
<reference evidence="1 2" key="1">
    <citation type="submission" date="2020-06" db="EMBL/GenBank/DDBJ databases">
        <title>Genome sequence of Rhizobium sp strain ADMK78.</title>
        <authorList>
            <person name="Rahi P."/>
        </authorList>
    </citation>
    <scope>NUCLEOTIDE SEQUENCE [LARGE SCALE GENOMIC DNA]</scope>
    <source>
        <strain evidence="1 2">ADMK78</strain>
    </source>
</reference>
<gene>
    <name evidence="1" type="ORF">FE840_010095</name>
</gene>
<organism evidence="1 2">
    <name type="scientific">Peteryoungia desertarenae</name>
    <dbReference type="NCBI Taxonomy" id="1813451"/>
    <lineage>
        <taxon>Bacteria</taxon>
        <taxon>Pseudomonadati</taxon>
        <taxon>Pseudomonadota</taxon>
        <taxon>Alphaproteobacteria</taxon>
        <taxon>Hyphomicrobiales</taxon>
        <taxon>Rhizobiaceae</taxon>
        <taxon>Peteryoungia</taxon>
    </lineage>
</organism>
<proteinExistence type="predicted"/>
<evidence type="ECO:0000313" key="1">
    <source>
        <dbReference type="EMBL" id="QLF69860.1"/>
    </source>
</evidence>
<dbReference type="EMBL" id="CP058350">
    <property type="protein sequence ID" value="QLF69860.1"/>
    <property type="molecule type" value="Genomic_DNA"/>
</dbReference>
<dbReference type="Proteomes" id="UP000308530">
    <property type="component" value="Chromosome"/>
</dbReference>
<name>A0ABX6QMU9_9HYPH</name>
<accession>A0ABX6QMU9</accession>